<evidence type="ECO:0000259" key="7">
    <source>
        <dbReference type="PROSITE" id="PS52004"/>
    </source>
</evidence>
<dbReference type="PROSITE" id="PS52004">
    <property type="entry name" value="KS3_2"/>
    <property type="match status" value="1"/>
</dbReference>
<evidence type="ECO:0000256" key="1">
    <source>
        <dbReference type="ARBA" id="ARBA00005194"/>
    </source>
</evidence>
<dbReference type="InterPro" id="IPR014030">
    <property type="entry name" value="Ketoacyl_synth_N"/>
</dbReference>
<dbReference type="InterPro" id="IPR014031">
    <property type="entry name" value="Ketoacyl_synth_C"/>
</dbReference>
<feature type="domain" description="Carrier" evidence="6">
    <location>
        <begin position="549"/>
        <end position="624"/>
    </location>
</feature>
<protein>
    <submittedName>
        <fullName evidence="8">Uncharacterized protein</fullName>
    </submittedName>
</protein>
<dbReference type="Pfam" id="PF00109">
    <property type="entry name" value="ketoacyl-synt"/>
    <property type="match status" value="1"/>
</dbReference>
<dbReference type="AlphaFoldDB" id="A0A1Q4P054"/>
<dbReference type="UniPathway" id="UPA00094"/>
<dbReference type="PROSITE" id="PS00606">
    <property type="entry name" value="KS3_1"/>
    <property type="match status" value="1"/>
</dbReference>
<dbReference type="Gene3D" id="3.40.47.10">
    <property type="match status" value="1"/>
</dbReference>
<name>A0A1Q4P054_SERMA</name>
<dbReference type="Pfam" id="PF00550">
    <property type="entry name" value="PP-binding"/>
    <property type="match status" value="1"/>
</dbReference>
<dbReference type="EMBL" id="MJAO01000010">
    <property type="protein sequence ID" value="OKB66500.1"/>
    <property type="molecule type" value="Genomic_DNA"/>
</dbReference>
<dbReference type="GO" id="GO:0004315">
    <property type="term" value="F:3-oxoacyl-[acyl-carrier-protein] synthase activity"/>
    <property type="evidence" value="ECO:0007669"/>
    <property type="project" value="InterPro"/>
</dbReference>
<proteinExistence type="inferred from homology"/>
<dbReference type="InterPro" id="IPR009081">
    <property type="entry name" value="PP-bd_ACP"/>
</dbReference>
<dbReference type="OrthoDB" id="7671190at2"/>
<comment type="caution">
    <text evidence="8">The sequence shown here is derived from an EMBL/GenBank/DDBJ whole genome shotgun (WGS) entry which is preliminary data.</text>
</comment>
<keyword evidence="2" id="KW-0596">Phosphopantetheine</keyword>
<evidence type="ECO:0000256" key="5">
    <source>
        <dbReference type="RuleBase" id="RU003694"/>
    </source>
</evidence>
<feature type="domain" description="Ketosynthase family 3 (KS3)" evidence="7">
    <location>
        <begin position="1"/>
        <end position="412"/>
    </location>
</feature>
<dbReference type="InterPro" id="IPR018201">
    <property type="entry name" value="Ketoacyl_synth_AS"/>
</dbReference>
<dbReference type="InterPro" id="IPR001031">
    <property type="entry name" value="Thioesterase"/>
</dbReference>
<gene>
    <name evidence="8" type="ORF">BHU62_11515</name>
</gene>
<organism evidence="8 9">
    <name type="scientific">Serratia marcescens</name>
    <dbReference type="NCBI Taxonomy" id="615"/>
    <lineage>
        <taxon>Bacteria</taxon>
        <taxon>Pseudomonadati</taxon>
        <taxon>Pseudomonadota</taxon>
        <taxon>Gammaproteobacteria</taxon>
        <taxon>Enterobacterales</taxon>
        <taxon>Yersiniaceae</taxon>
        <taxon>Serratia</taxon>
    </lineage>
</organism>
<dbReference type="Pfam" id="PF00975">
    <property type="entry name" value="Thioesterase"/>
    <property type="match status" value="1"/>
</dbReference>
<dbReference type="RefSeq" id="WP_073532170.1">
    <property type="nucleotide sequence ID" value="NZ_MJAO01000010.1"/>
</dbReference>
<dbReference type="PANTHER" id="PTHR43775">
    <property type="entry name" value="FATTY ACID SYNTHASE"/>
    <property type="match status" value="1"/>
</dbReference>
<evidence type="ECO:0000256" key="2">
    <source>
        <dbReference type="ARBA" id="ARBA00022450"/>
    </source>
</evidence>
<dbReference type="InterPro" id="IPR029058">
    <property type="entry name" value="AB_hydrolase_fold"/>
</dbReference>
<dbReference type="PROSITE" id="PS50075">
    <property type="entry name" value="CARRIER"/>
    <property type="match status" value="1"/>
</dbReference>
<dbReference type="GO" id="GO:0005737">
    <property type="term" value="C:cytoplasm"/>
    <property type="evidence" value="ECO:0007669"/>
    <property type="project" value="TreeGrafter"/>
</dbReference>
<comment type="similarity">
    <text evidence="5">Belongs to the thiolase-like superfamily. Beta-ketoacyl-ACP synthases family.</text>
</comment>
<accession>A0A1Q4P054</accession>
<dbReference type="PANTHER" id="PTHR43775:SF37">
    <property type="entry name" value="SI:DKEY-61P9.11"/>
    <property type="match status" value="1"/>
</dbReference>
<dbReference type="CDD" id="cd00833">
    <property type="entry name" value="PKS"/>
    <property type="match status" value="1"/>
</dbReference>
<evidence type="ECO:0000256" key="4">
    <source>
        <dbReference type="ARBA" id="ARBA00022679"/>
    </source>
</evidence>
<dbReference type="SUPFAM" id="SSF53474">
    <property type="entry name" value="alpha/beta-Hydrolases"/>
    <property type="match status" value="1"/>
</dbReference>
<dbReference type="InterPro" id="IPR020841">
    <property type="entry name" value="PKS_Beta-ketoAc_synthase_dom"/>
</dbReference>
<sequence length="877" mass="95423">MDIAIIGFSFLLPGASNMEELDTLLESGQDALTDPLSSDNHRDGWVSRAGYVQGADQFDYDLFGMSLRDSYIIEPQQRMFIQCAWRALEQAGYNPTRGALNVGVYSSSSDSHYPSFLADSQLALDKYDPFEIEIGSNKEQQSLRCAYLFDLQGPAVGVQSACSSGLLSVHMAMQGIAMGDCDMAIAGGACLPYPLHSGYQYQPGMNLSQSGVLASYSHTADGMVPGFGCVVFVLKALERARSDKDTVYGVLTASSINNDGRAKSSYTAPSTRGIARNIQNVLAKSALAAKDIDFVEGHGSGTKIGDVLEVAALKKAFMSQELATNNTALSSVKANIGHLDVVAGHAGLLKSVLQVWNHKLYPAANFSSLNPNLQLERTPFYIPLESRRKENLTGLVNSLGIGGTNCALIIRGDVCSALAEEGASQTVVVMIGADNGGRLQHLLCQLQEELKNASHSLEDVAYTMTRRSVGKSCTVAFAVASLNELQEQIAARLRSGVVGHPLDVCLNEYTGKAIAINASEVDAKRVVRLESTPKPQTKVDDAQREETIDNAVLCEEALRKIWLENFMLDSINQEDSFVDLGGHSILALSLVTDINTALDLTLTMDWVEKYDVFSAQLKELNRLVRTQTASSLIKTLFVPSGETRATLILIHASISGVEIYKKLSKSIAGDIEVLGVDSYNLYNENKIISMDKLAKMYADDIFASVKDTATPIFIGGWSLGGLLARKITELLSGKVAVKGNILLDSVLYSPDSSVLFTDDYLSYFMDLSCFSNSISGDERARESLKSLFDIERGMVKAFEDPRINLPLLNIVATSPLVQIKNSMLSRVFESLKKANNNWPVNDLMMVREVNTDHVGVVSELNIDKVSGFIREFLEQNV</sequence>
<dbReference type="GO" id="GO:0071770">
    <property type="term" value="P:DIM/DIP cell wall layer assembly"/>
    <property type="evidence" value="ECO:0007669"/>
    <property type="project" value="TreeGrafter"/>
</dbReference>
<dbReference type="Gene3D" id="1.10.1200.10">
    <property type="entry name" value="ACP-like"/>
    <property type="match status" value="1"/>
</dbReference>
<evidence type="ECO:0000313" key="8">
    <source>
        <dbReference type="EMBL" id="OKB66500.1"/>
    </source>
</evidence>
<evidence type="ECO:0000259" key="6">
    <source>
        <dbReference type="PROSITE" id="PS50075"/>
    </source>
</evidence>
<dbReference type="GO" id="GO:0005886">
    <property type="term" value="C:plasma membrane"/>
    <property type="evidence" value="ECO:0007669"/>
    <property type="project" value="TreeGrafter"/>
</dbReference>
<evidence type="ECO:0000313" key="9">
    <source>
        <dbReference type="Proteomes" id="UP000185770"/>
    </source>
</evidence>
<comment type="pathway">
    <text evidence="1">Lipid metabolism; fatty acid biosynthesis.</text>
</comment>
<reference evidence="8 9" key="1">
    <citation type="submission" date="2016-09" db="EMBL/GenBank/DDBJ databases">
        <title>Serratia marcescens MSU-97 and epiphytic antimycotic-producing bacteria.</title>
        <authorList>
            <person name="Matilla M.A."/>
        </authorList>
    </citation>
    <scope>NUCLEOTIDE SEQUENCE [LARGE SCALE GENOMIC DNA]</scope>
    <source>
        <strain evidence="8 9">MSU-97</strain>
    </source>
</reference>
<dbReference type="Gene3D" id="3.40.50.1820">
    <property type="entry name" value="alpha/beta hydrolase"/>
    <property type="match status" value="1"/>
</dbReference>
<dbReference type="Proteomes" id="UP000185770">
    <property type="component" value="Unassembled WGS sequence"/>
</dbReference>
<dbReference type="Gene3D" id="1.10.1240.100">
    <property type="match status" value="1"/>
</dbReference>
<dbReference type="InterPro" id="IPR036736">
    <property type="entry name" value="ACP-like_sf"/>
</dbReference>
<evidence type="ECO:0000256" key="3">
    <source>
        <dbReference type="ARBA" id="ARBA00022553"/>
    </source>
</evidence>
<keyword evidence="3" id="KW-0597">Phosphoprotein</keyword>
<dbReference type="Pfam" id="PF02801">
    <property type="entry name" value="Ketoacyl-synt_C"/>
    <property type="match status" value="1"/>
</dbReference>
<dbReference type="SMART" id="SM00825">
    <property type="entry name" value="PKS_KS"/>
    <property type="match status" value="1"/>
</dbReference>
<dbReference type="InterPro" id="IPR050091">
    <property type="entry name" value="PKS_NRPS_Biosynth_Enz"/>
</dbReference>
<dbReference type="GO" id="GO:0006633">
    <property type="term" value="P:fatty acid biosynthetic process"/>
    <property type="evidence" value="ECO:0007669"/>
    <property type="project" value="UniProtKB-UniPathway"/>
</dbReference>
<keyword evidence="4 5" id="KW-0808">Transferase</keyword>
<dbReference type="SUPFAM" id="SSF53901">
    <property type="entry name" value="Thiolase-like"/>
    <property type="match status" value="1"/>
</dbReference>
<dbReference type="GO" id="GO:0004312">
    <property type="term" value="F:fatty acid synthase activity"/>
    <property type="evidence" value="ECO:0007669"/>
    <property type="project" value="TreeGrafter"/>
</dbReference>
<dbReference type="InterPro" id="IPR016039">
    <property type="entry name" value="Thiolase-like"/>
</dbReference>